<keyword evidence="1" id="KW-0472">Membrane</keyword>
<dbReference type="Proteomes" id="UP001164439">
    <property type="component" value="Chromosome"/>
</dbReference>
<keyword evidence="4" id="KW-1185">Reference proteome</keyword>
<dbReference type="RefSeq" id="WP_269661369.1">
    <property type="nucleotide sequence ID" value="NZ_CP114413.1"/>
</dbReference>
<keyword evidence="1" id="KW-1133">Transmembrane helix</keyword>
<evidence type="ECO:0000313" key="4">
    <source>
        <dbReference type="Proteomes" id="UP001164439"/>
    </source>
</evidence>
<keyword evidence="1" id="KW-0812">Transmembrane</keyword>
<reference evidence="3" key="1">
    <citation type="submission" date="2022-12" db="EMBL/GenBank/DDBJ databases">
        <authorList>
            <person name="Ruckert C."/>
            <person name="Busche T."/>
            <person name="Kalinowski J."/>
            <person name="Wittmann C."/>
        </authorList>
    </citation>
    <scope>NUCLEOTIDE SEQUENCE</scope>
    <source>
        <strain evidence="3">DSM 40467</strain>
    </source>
</reference>
<name>A0ABY7KJQ7_9ACTN</name>
<evidence type="ECO:0000256" key="1">
    <source>
        <dbReference type="SAM" id="Phobius"/>
    </source>
</evidence>
<accession>A0ABY7KJQ7</accession>
<evidence type="ECO:0000313" key="3">
    <source>
        <dbReference type="EMBL" id="WAZ23825.1"/>
    </source>
</evidence>
<dbReference type="Pfam" id="PF13400">
    <property type="entry name" value="Tad"/>
    <property type="match status" value="1"/>
</dbReference>
<protein>
    <submittedName>
        <fullName evidence="3">Pilus assembly protein TadG-related protein</fullName>
    </submittedName>
</protein>
<proteinExistence type="predicted"/>
<feature type="domain" description="Putative Flp pilus-assembly TadG-like N-terminal" evidence="2">
    <location>
        <begin position="18"/>
        <end position="58"/>
    </location>
</feature>
<organism evidence="3 4">
    <name type="scientific">Streptomyces cinnabarinus</name>
    <dbReference type="NCBI Taxonomy" id="67287"/>
    <lineage>
        <taxon>Bacteria</taxon>
        <taxon>Bacillati</taxon>
        <taxon>Actinomycetota</taxon>
        <taxon>Actinomycetes</taxon>
        <taxon>Kitasatosporales</taxon>
        <taxon>Streptomycetaceae</taxon>
        <taxon>Streptomyces</taxon>
    </lineage>
</organism>
<dbReference type="InterPro" id="IPR028087">
    <property type="entry name" value="Tad_N"/>
</dbReference>
<gene>
    <name evidence="3" type="ORF">STRCI_005195</name>
</gene>
<feature type="transmembrane region" description="Helical" evidence="1">
    <location>
        <begin position="14"/>
        <end position="34"/>
    </location>
</feature>
<dbReference type="EMBL" id="CP114413">
    <property type="protein sequence ID" value="WAZ23825.1"/>
    <property type="molecule type" value="Genomic_DNA"/>
</dbReference>
<evidence type="ECO:0000259" key="2">
    <source>
        <dbReference type="Pfam" id="PF13400"/>
    </source>
</evidence>
<sequence>MTRRPRYGDTGQAFPIYITVVGGLLFLAFAYLAVGQAAANRNGAQTAADAAALAAAQDTRDQLAGKWIEVVLDPTQWQDIFDGFVPGLEPSCWRADQLAAQNDAHVEACDQTGPLEYTVEVQMDKPVGDSIVPGTEGKFAKASAKAVIEARCEFELPGEDAGDDELPQLTCEDEDWDLDPEDLTDLPDPEDLFEVHLAD</sequence>